<evidence type="ECO:0000313" key="2">
    <source>
        <dbReference type="WBParaSite" id="ALUE_0001790201-mRNA-1"/>
    </source>
</evidence>
<dbReference type="Proteomes" id="UP000036681">
    <property type="component" value="Unplaced"/>
</dbReference>
<organism evidence="1 2">
    <name type="scientific">Ascaris lumbricoides</name>
    <name type="common">Giant roundworm</name>
    <dbReference type="NCBI Taxonomy" id="6252"/>
    <lineage>
        <taxon>Eukaryota</taxon>
        <taxon>Metazoa</taxon>
        <taxon>Ecdysozoa</taxon>
        <taxon>Nematoda</taxon>
        <taxon>Chromadorea</taxon>
        <taxon>Rhabditida</taxon>
        <taxon>Spirurina</taxon>
        <taxon>Ascaridomorpha</taxon>
        <taxon>Ascaridoidea</taxon>
        <taxon>Ascarididae</taxon>
        <taxon>Ascaris</taxon>
    </lineage>
</organism>
<protein>
    <submittedName>
        <fullName evidence="2">Myotubularin phosphatase domain-containing protein</fullName>
    </submittedName>
</protein>
<evidence type="ECO:0000313" key="1">
    <source>
        <dbReference type="Proteomes" id="UP000036681"/>
    </source>
</evidence>
<keyword evidence="1" id="KW-1185">Reference proteome</keyword>
<dbReference type="WBParaSite" id="ALUE_0001790201-mRNA-1">
    <property type="protein sequence ID" value="ALUE_0001790201-mRNA-1"/>
    <property type="gene ID" value="ALUE_0001790201"/>
</dbReference>
<name>A0A0M3IHK2_ASCLU</name>
<sequence length="213" mass="22968">LQIVWDPVLNKYVGAGVEEETVNTPPPSTANSGVFDGPANGSSGGLRAARISGGSRYFNPLNEATSSSTQRISQSPVPVVTMPIPTTTFGFIPTMPDDESASADSPFSVNASPMETAAAAAQVALCTYCRVFYITGKRHSFKMVERSIFTSFFKAFSTRNSRKWFCPSVVYSDSVWCLRRFNRLSESHGLCCDNSGCNVSSTMPSRATSVLSK</sequence>
<accession>A0A0M3IHK2</accession>
<reference evidence="2" key="1">
    <citation type="submission" date="2017-02" db="UniProtKB">
        <authorList>
            <consortium name="WormBaseParasite"/>
        </authorList>
    </citation>
    <scope>IDENTIFICATION</scope>
</reference>
<dbReference type="AlphaFoldDB" id="A0A0M3IHK2"/>
<proteinExistence type="predicted"/>